<evidence type="ECO:0000313" key="3">
    <source>
        <dbReference type="RefSeq" id="XP_033349596.1"/>
    </source>
</evidence>
<feature type="transmembrane region" description="Helical" evidence="1">
    <location>
        <begin position="262"/>
        <end position="291"/>
    </location>
</feature>
<keyword evidence="1" id="KW-1133">Transmembrane helix</keyword>
<sequence>MQTEIAIMCTESDQAVNNRASCFLNMNDSQNQNSFDFVPKSDYNEKWYLENKCLFHNQQYLEGDKYGTKKLCTECPTPCDLCSHFKEKFKSKTDGNNLNERSGDWKCDEELGKKSLKCIVQDPPITEWKWKNPYSVSDFDRSKRWSRRSFTSGDDVITNLLRDLHNKDSLKDHTKNNFLYNFREYLVRYQESCGVPRTEYSFWALINTMGQATGRSFLALLYVILNIIPVVEVFLYLLRFVLDKVISISNSKDFRQTVTRCLIFTTELFSVYVCLIFIFGFIVLPIVHMVIDIVAKIMLYN</sequence>
<dbReference type="AlphaFoldDB" id="A0A6J3KAR9"/>
<keyword evidence="1" id="KW-0812">Transmembrane</keyword>
<evidence type="ECO:0000313" key="2">
    <source>
        <dbReference type="Proteomes" id="UP000504631"/>
    </source>
</evidence>
<name>A0A6J3KAR9_9HYME</name>
<dbReference type="KEGG" id="bvk:117233411"/>
<evidence type="ECO:0000256" key="1">
    <source>
        <dbReference type="SAM" id="Phobius"/>
    </source>
</evidence>
<keyword evidence="2" id="KW-1185">Reference proteome</keyword>
<dbReference type="GeneID" id="117233411"/>
<proteinExistence type="predicted"/>
<feature type="transmembrane region" description="Helical" evidence="1">
    <location>
        <begin position="217"/>
        <end position="242"/>
    </location>
</feature>
<organism evidence="2 3">
    <name type="scientific">Bombus vosnesenskii</name>
    <dbReference type="NCBI Taxonomy" id="207650"/>
    <lineage>
        <taxon>Eukaryota</taxon>
        <taxon>Metazoa</taxon>
        <taxon>Ecdysozoa</taxon>
        <taxon>Arthropoda</taxon>
        <taxon>Hexapoda</taxon>
        <taxon>Insecta</taxon>
        <taxon>Pterygota</taxon>
        <taxon>Neoptera</taxon>
        <taxon>Endopterygota</taxon>
        <taxon>Hymenoptera</taxon>
        <taxon>Apocrita</taxon>
        <taxon>Aculeata</taxon>
        <taxon>Apoidea</taxon>
        <taxon>Anthophila</taxon>
        <taxon>Apidae</taxon>
        <taxon>Bombus</taxon>
        <taxon>Pyrobombus</taxon>
    </lineage>
</organism>
<gene>
    <name evidence="3" type="primary">LOC117233411</name>
</gene>
<protein>
    <submittedName>
        <fullName evidence="3">Uncharacterized protein LOC117233411</fullName>
    </submittedName>
</protein>
<accession>A0A6J3KAR9</accession>
<dbReference type="RefSeq" id="XP_033349596.1">
    <property type="nucleotide sequence ID" value="XM_033493705.1"/>
</dbReference>
<reference evidence="3" key="1">
    <citation type="submission" date="2025-08" db="UniProtKB">
        <authorList>
            <consortium name="RefSeq"/>
        </authorList>
    </citation>
    <scope>IDENTIFICATION</scope>
    <source>
        <tissue evidence="3">Muscle</tissue>
    </source>
</reference>
<keyword evidence="1" id="KW-0472">Membrane</keyword>
<dbReference type="Proteomes" id="UP000504631">
    <property type="component" value="Unplaced"/>
</dbReference>